<dbReference type="WBParaSite" id="DME_0000871901-mRNA-1">
    <property type="protein sequence ID" value="DME_0000871901-mRNA-1"/>
    <property type="gene ID" value="DME_0000871901"/>
</dbReference>
<keyword evidence="5" id="KW-1185">Reference proteome</keyword>
<dbReference type="Gene3D" id="2.20.70.30">
    <property type="entry name" value="Nascent polypeptide-associated complex domain"/>
    <property type="match status" value="1"/>
</dbReference>
<dbReference type="Gene3D" id="1.10.8.10">
    <property type="entry name" value="DNA helicase RuvA subunit, C-terminal domain"/>
    <property type="match status" value="1"/>
</dbReference>
<feature type="compositionally biased region" description="Polar residues" evidence="1">
    <location>
        <begin position="31"/>
        <end position="45"/>
    </location>
</feature>
<reference evidence="3 5" key="2">
    <citation type="submission" date="2018-11" db="EMBL/GenBank/DDBJ databases">
        <authorList>
            <consortium name="Pathogen Informatics"/>
        </authorList>
    </citation>
    <scope>NUCLEOTIDE SEQUENCE [LARGE SCALE GENOMIC DNA]</scope>
</reference>
<dbReference type="EMBL" id="UYYG01001218">
    <property type="protein sequence ID" value="VDN60479.1"/>
    <property type="molecule type" value="Genomic_DNA"/>
</dbReference>
<dbReference type="SMART" id="SM01407">
    <property type="entry name" value="NAC"/>
    <property type="match status" value="1"/>
</dbReference>
<dbReference type="PROSITE" id="PS51151">
    <property type="entry name" value="NAC_AB"/>
    <property type="match status" value="1"/>
</dbReference>
<dbReference type="CDD" id="cd22054">
    <property type="entry name" value="NAC_NACA"/>
    <property type="match status" value="1"/>
</dbReference>
<feature type="region of interest" description="Disordered" evidence="1">
    <location>
        <begin position="16"/>
        <end position="51"/>
    </location>
</feature>
<dbReference type="OrthoDB" id="3169036at2759"/>
<dbReference type="STRING" id="318479.A0A0N4ULN7"/>
<dbReference type="InterPro" id="IPR038187">
    <property type="entry name" value="NAC_A/B_dom_sf"/>
</dbReference>
<evidence type="ECO:0000313" key="5">
    <source>
        <dbReference type="Proteomes" id="UP000274756"/>
    </source>
</evidence>
<sequence length="180" mass="20215">MERNFAKVLNEENQFSSENCYKSGEDEKEPSNVQPADSNENSKVQPSKAERRARRILKKLNTKPIQGISRICIKKTNKVQLIIKNPEVHLIVGVGTYLIFGKAELQNIPDDPRFTTIQTLLPNEAPTVLEESSSDVEEDGSVEEKDIQLVISQANVSRKLALKTLKQTNSDIVEAILRLT</sequence>
<evidence type="ECO:0000313" key="6">
    <source>
        <dbReference type="WBParaSite" id="DME_0000871901-mRNA-1"/>
    </source>
</evidence>
<protein>
    <submittedName>
        <fullName evidence="6">NAC-A/B domain-containing protein</fullName>
    </submittedName>
</protein>
<evidence type="ECO:0000256" key="1">
    <source>
        <dbReference type="SAM" id="MobiDB-lite"/>
    </source>
</evidence>
<evidence type="ECO:0000313" key="4">
    <source>
        <dbReference type="Proteomes" id="UP000038040"/>
    </source>
</evidence>
<dbReference type="Proteomes" id="UP000274756">
    <property type="component" value="Unassembled WGS sequence"/>
</dbReference>
<feature type="domain" description="NAC-A/B" evidence="2">
    <location>
        <begin position="47"/>
        <end position="112"/>
    </location>
</feature>
<evidence type="ECO:0000259" key="2">
    <source>
        <dbReference type="PROSITE" id="PS51151"/>
    </source>
</evidence>
<accession>A0A0N4ULN7</accession>
<dbReference type="AlphaFoldDB" id="A0A0N4ULN7"/>
<reference evidence="6" key="1">
    <citation type="submission" date="2017-02" db="UniProtKB">
        <authorList>
            <consortium name="WormBaseParasite"/>
        </authorList>
    </citation>
    <scope>IDENTIFICATION</scope>
</reference>
<dbReference type="GO" id="GO:0005854">
    <property type="term" value="C:nascent polypeptide-associated complex"/>
    <property type="evidence" value="ECO:0007669"/>
    <property type="project" value="InterPro"/>
</dbReference>
<dbReference type="Proteomes" id="UP000038040">
    <property type="component" value="Unplaced"/>
</dbReference>
<dbReference type="Pfam" id="PF01849">
    <property type="entry name" value="NAC"/>
    <property type="match status" value="1"/>
</dbReference>
<dbReference type="InterPro" id="IPR016641">
    <property type="entry name" value="EGD2/NACA0like"/>
</dbReference>
<gene>
    <name evidence="3" type="ORF">DME_LOCUS10452</name>
</gene>
<proteinExistence type="predicted"/>
<name>A0A0N4ULN7_DRAME</name>
<evidence type="ECO:0000313" key="3">
    <source>
        <dbReference type="EMBL" id="VDN60479.1"/>
    </source>
</evidence>
<dbReference type="PANTHER" id="PTHR21713">
    <property type="entry name" value="NASCENT POLYPEPTIDE ASSOCIATED COMPLEX ALPHA SUBUNIT-RELATED"/>
    <property type="match status" value="1"/>
</dbReference>
<dbReference type="InterPro" id="IPR002715">
    <property type="entry name" value="Nas_poly-pep-assoc_cplx_dom"/>
</dbReference>
<organism evidence="4 6">
    <name type="scientific">Dracunculus medinensis</name>
    <name type="common">Guinea worm</name>
    <dbReference type="NCBI Taxonomy" id="318479"/>
    <lineage>
        <taxon>Eukaryota</taxon>
        <taxon>Metazoa</taxon>
        <taxon>Ecdysozoa</taxon>
        <taxon>Nematoda</taxon>
        <taxon>Chromadorea</taxon>
        <taxon>Rhabditida</taxon>
        <taxon>Spirurina</taxon>
        <taxon>Dracunculoidea</taxon>
        <taxon>Dracunculidae</taxon>
        <taxon>Dracunculus</taxon>
    </lineage>
</organism>